<evidence type="ECO:0000313" key="4">
    <source>
        <dbReference type="Proteomes" id="UP000482800"/>
    </source>
</evidence>
<reference evidence="3 4" key="1">
    <citation type="submission" date="2020-03" db="EMBL/GenBank/DDBJ databases">
        <title>Whole genome shotgun sequence of Phytohabitans houttuyneae NBRC 108639.</title>
        <authorList>
            <person name="Komaki H."/>
            <person name="Tamura T."/>
        </authorList>
    </citation>
    <scope>NUCLEOTIDE SEQUENCE [LARGE SCALE GENOMIC DNA]</scope>
    <source>
        <strain evidence="3 4">NBRC 108639</strain>
    </source>
</reference>
<proteinExistence type="predicted"/>
<keyword evidence="4" id="KW-1185">Reference proteome</keyword>
<evidence type="ECO:0000313" key="3">
    <source>
        <dbReference type="EMBL" id="GFJ78857.1"/>
    </source>
</evidence>
<name>A0A6V8KAX4_9ACTN</name>
<organism evidence="3 4">
    <name type="scientific">Phytohabitans houttuyneae</name>
    <dbReference type="NCBI Taxonomy" id="1076126"/>
    <lineage>
        <taxon>Bacteria</taxon>
        <taxon>Bacillati</taxon>
        <taxon>Actinomycetota</taxon>
        <taxon>Actinomycetes</taxon>
        <taxon>Micromonosporales</taxon>
        <taxon>Micromonosporaceae</taxon>
    </lineage>
</organism>
<evidence type="ECO:0000256" key="1">
    <source>
        <dbReference type="SAM" id="MobiDB-lite"/>
    </source>
</evidence>
<dbReference type="AlphaFoldDB" id="A0A6V8KAX4"/>
<evidence type="ECO:0000256" key="2">
    <source>
        <dbReference type="SAM" id="Phobius"/>
    </source>
</evidence>
<feature type="compositionally biased region" description="Basic and acidic residues" evidence="1">
    <location>
        <begin position="217"/>
        <end position="229"/>
    </location>
</feature>
<comment type="caution">
    <text evidence="3">The sequence shown here is derived from an EMBL/GenBank/DDBJ whole genome shotgun (WGS) entry which is preliminary data.</text>
</comment>
<keyword evidence="2" id="KW-1133">Transmembrane helix</keyword>
<feature type="region of interest" description="Disordered" evidence="1">
    <location>
        <begin position="192"/>
        <end position="229"/>
    </location>
</feature>
<dbReference type="EMBL" id="BLPF01000001">
    <property type="protein sequence ID" value="GFJ78857.1"/>
    <property type="molecule type" value="Genomic_DNA"/>
</dbReference>
<reference evidence="3 4" key="2">
    <citation type="submission" date="2020-03" db="EMBL/GenBank/DDBJ databases">
        <authorList>
            <person name="Ichikawa N."/>
            <person name="Kimura A."/>
            <person name="Kitahashi Y."/>
            <person name="Uohara A."/>
        </authorList>
    </citation>
    <scope>NUCLEOTIDE SEQUENCE [LARGE SCALE GENOMIC DNA]</scope>
    <source>
        <strain evidence="3 4">NBRC 108639</strain>
    </source>
</reference>
<accession>A0A6V8KAX4</accession>
<sequence length="229" mass="25767">MNGSRFLRPQQRWSTASIVTSCVLGTLILLAVLTLPAWVGSASRLAPNQDRIFAAASAMISALALGGVVISLTLQRRQVQVSQIVAARERHFELVMLAFEDPQLVFEQSPLLMTDGNRKIWMHSNLWMTQWSLLWQLRQIDEPKLKRLAFTLFQDPTRLTWWQTTGTTWSDDRSRRGREFFRIVTAAHEDARAMTVRGGPSSTHPEPPTAGAPVARCRHDPSGSTDSHH</sequence>
<feature type="transmembrane region" description="Helical" evidence="2">
    <location>
        <begin position="51"/>
        <end position="74"/>
    </location>
</feature>
<keyword evidence="2" id="KW-0812">Transmembrane</keyword>
<dbReference type="Proteomes" id="UP000482800">
    <property type="component" value="Unassembled WGS sequence"/>
</dbReference>
<dbReference type="InterPro" id="IPR045728">
    <property type="entry name" value="DUF6082"/>
</dbReference>
<gene>
    <name evidence="3" type="ORF">Phou_030370</name>
</gene>
<feature type="transmembrane region" description="Helical" evidence="2">
    <location>
        <begin position="12"/>
        <end position="39"/>
    </location>
</feature>
<dbReference type="Pfam" id="PF19560">
    <property type="entry name" value="DUF6082"/>
    <property type="match status" value="1"/>
</dbReference>
<protein>
    <submittedName>
        <fullName evidence="3">Uncharacterized protein</fullName>
    </submittedName>
</protein>
<keyword evidence="2" id="KW-0472">Membrane</keyword>